<dbReference type="InterPro" id="IPR024571">
    <property type="entry name" value="ERAP1-like_C_dom"/>
</dbReference>
<dbReference type="Gene3D" id="1.10.390.10">
    <property type="entry name" value="Neutral Protease Domain 2"/>
    <property type="match status" value="1"/>
</dbReference>
<dbReference type="PANTHER" id="PTHR11533:SF299">
    <property type="entry name" value="AMINOPEPTIDASE"/>
    <property type="match status" value="1"/>
</dbReference>
<dbReference type="GO" id="GO:0006508">
    <property type="term" value="P:proteolysis"/>
    <property type="evidence" value="ECO:0007669"/>
    <property type="project" value="TreeGrafter"/>
</dbReference>
<dbReference type="Pfam" id="PF11838">
    <property type="entry name" value="ERAP1_C"/>
    <property type="match status" value="1"/>
</dbReference>
<dbReference type="GO" id="GO:0005737">
    <property type="term" value="C:cytoplasm"/>
    <property type="evidence" value="ECO:0007669"/>
    <property type="project" value="TreeGrafter"/>
</dbReference>
<keyword evidence="4" id="KW-1185">Reference proteome</keyword>
<dbReference type="GO" id="GO:0016020">
    <property type="term" value="C:membrane"/>
    <property type="evidence" value="ECO:0007669"/>
    <property type="project" value="TreeGrafter"/>
</dbReference>
<dbReference type="InterPro" id="IPR027268">
    <property type="entry name" value="Peptidase_M4/M1_CTD_sf"/>
</dbReference>
<dbReference type="InterPro" id="IPR014782">
    <property type="entry name" value="Peptidase_M1_dom"/>
</dbReference>
<evidence type="ECO:0000259" key="3">
    <source>
        <dbReference type="Pfam" id="PF11838"/>
    </source>
</evidence>
<comment type="similarity">
    <text evidence="1">Belongs to the peptidase M1 family.</text>
</comment>
<dbReference type="Gene3D" id="1.25.50.20">
    <property type="match status" value="1"/>
</dbReference>
<name>A0A914PC12_9BILA</name>
<dbReference type="Proteomes" id="UP000887578">
    <property type="component" value="Unplaced"/>
</dbReference>
<dbReference type="AlphaFoldDB" id="A0A914PC12"/>
<evidence type="ECO:0000313" key="4">
    <source>
        <dbReference type="Proteomes" id="UP000887578"/>
    </source>
</evidence>
<dbReference type="Pfam" id="PF01433">
    <property type="entry name" value="Peptidase_M1"/>
    <property type="match status" value="1"/>
</dbReference>
<evidence type="ECO:0000256" key="1">
    <source>
        <dbReference type="ARBA" id="ARBA00010136"/>
    </source>
</evidence>
<dbReference type="GO" id="GO:0008270">
    <property type="term" value="F:zinc ion binding"/>
    <property type="evidence" value="ECO:0007669"/>
    <property type="project" value="InterPro"/>
</dbReference>
<dbReference type="InterPro" id="IPR050344">
    <property type="entry name" value="Peptidase_M1_aminopeptidases"/>
</dbReference>
<dbReference type="GO" id="GO:0042277">
    <property type="term" value="F:peptide binding"/>
    <property type="evidence" value="ECO:0007669"/>
    <property type="project" value="TreeGrafter"/>
</dbReference>
<evidence type="ECO:0000259" key="2">
    <source>
        <dbReference type="Pfam" id="PF01433"/>
    </source>
</evidence>
<accession>A0A914PC12</accession>
<dbReference type="GO" id="GO:0043171">
    <property type="term" value="P:peptide catabolic process"/>
    <property type="evidence" value="ECO:0007669"/>
    <property type="project" value="TreeGrafter"/>
</dbReference>
<dbReference type="WBParaSite" id="PDA_v2.g15702.t1">
    <property type="protein sequence ID" value="PDA_v2.g15702.t1"/>
    <property type="gene ID" value="PDA_v2.g15702"/>
</dbReference>
<reference evidence="5" key="1">
    <citation type="submission" date="2022-11" db="UniProtKB">
        <authorList>
            <consortium name="WormBaseParasite"/>
        </authorList>
    </citation>
    <scope>IDENTIFICATION</scope>
</reference>
<dbReference type="GO" id="GO:0070006">
    <property type="term" value="F:metalloaminopeptidase activity"/>
    <property type="evidence" value="ECO:0007669"/>
    <property type="project" value="TreeGrafter"/>
</dbReference>
<dbReference type="SUPFAM" id="SSF55486">
    <property type="entry name" value="Metalloproteases ('zincins'), catalytic domain"/>
    <property type="match status" value="1"/>
</dbReference>
<sequence length="470" mass="54533">MLQDGFRSSHAVSTEVSDPAQIGSIFDAISYQKGASIIQMLRGLSGKDAFRTALQKYLKKFEFSNAKGEDLWRIIQNHVTLSTSISVMDVAEAWTTQIGYPIIQVELIDDGSTMLIKDQVRFLFLEEERYDNHTEQWPIPVQYQTNKQSQLKLTWLEPDAKDGNKNLYKEFTRQLDTNHTEIGTVDRGAILNDAFSFMRSGHLSADIVMDLIQYVEDGKESDRIPWVRYERSLMLKIYEKVGWSQPESHVNRLLQTDLIAHSCRLQLSDCSKQAQHRFHQWLKDKSSVFVDIQPFVIEEGIRHGTATDWERVYREYLSTTNPAQRFLLLIALAATEDVTLINRFMSMCLDPSIIRPNVLPRALGVLMQNKVASQHAWRFFRMNYEQIEQLYGSATTLLGATIKAIIENFNTEFDFKQVQEFFDGKDLGASRSRVDQAIEMIKLNIQWRKLNERPLQQWLKKWAIKRNFDS</sequence>
<dbReference type="PANTHER" id="PTHR11533">
    <property type="entry name" value="PROTEASE M1 ZINC METALLOPROTEASE"/>
    <property type="match status" value="1"/>
</dbReference>
<feature type="domain" description="ERAP1-like C-terminal" evidence="3">
    <location>
        <begin position="225"/>
        <end position="442"/>
    </location>
</feature>
<feature type="domain" description="Peptidase M1 membrane alanine aminopeptidase" evidence="2">
    <location>
        <begin position="2"/>
        <end position="89"/>
    </location>
</feature>
<protein>
    <submittedName>
        <fullName evidence="5">Aminopeptidase N</fullName>
    </submittedName>
</protein>
<evidence type="ECO:0000313" key="5">
    <source>
        <dbReference type="WBParaSite" id="PDA_v2.g15702.t1"/>
    </source>
</evidence>
<proteinExistence type="inferred from homology"/>
<organism evidence="4 5">
    <name type="scientific">Panagrolaimus davidi</name>
    <dbReference type="NCBI Taxonomy" id="227884"/>
    <lineage>
        <taxon>Eukaryota</taxon>
        <taxon>Metazoa</taxon>
        <taxon>Ecdysozoa</taxon>
        <taxon>Nematoda</taxon>
        <taxon>Chromadorea</taxon>
        <taxon>Rhabditida</taxon>
        <taxon>Tylenchina</taxon>
        <taxon>Panagrolaimomorpha</taxon>
        <taxon>Panagrolaimoidea</taxon>
        <taxon>Panagrolaimidae</taxon>
        <taxon>Panagrolaimus</taxon>
    </lineage>
</organism>
<dbReference type="GO" id="GO:0005615">
    <property type="term" value="C:extracellular space"/>
    <property type="evidence" value="ECO:0007669"/>
    <property type="project" value="TreeGrafter"/>
</dbReference>